<dbReference type="OrthoDB" id="9810587at2"/>
<dbReference type="Pfam" id="PF02152">
    <property type="entry name" value="FolB"/>
    <property type="match status" value="1"/>
</dbReference>
<dbReference type="InterPro" id="IPR006156">
    <property type="entry name" value="Dihydroneopterin_aldolase"/>
</dbReference>
<accession>A0A2U8FX92</accession>
<dbReference type="EC" id="4.1.2.25" evidence="4"/>
<dbReference type="PANTHER" id="PTHR42844:SF1">
    <property type="entry name" value="DIHYDRONEOPTERIN ALDOLASE 1-RELATED"/>
    <property type="match status" value="1"/>
</dbReference>
<feature type="domain" description="Dihydroneopterin aldolase/epimerase" evidence="8">
    <location>
        <begin position="27"/>
        <end position="137"/>
    </location>
</feature>
<dbReference type="Gene3D" id="3.30.1130.10">
    <property type="match status" value="1"/>
</dbReference>
<geneLocation type="plasmid" evidence="10">
    <name>ptb101</name>
</geneLocation>
<evidence type="ECO:0000256" key="1">
    <source>
        <dbReference type="ARBA" id="ARBA00001353"/>
    </source>
</evidence>
<evidence type="ECO:0000313" key="9">
    <source>
        <dbReference type="EMBL" id="AWI55661.1"/>
    </source>
</evidence>
<keyword evidence="10" id="KW-1185">Reference proteome</keyword>
<dbReference type="KEGG" id="aon:DEH84_18980"/>
<dbReference type="NCBIfam" id="TIGR00526">
    <property type="entry name" value="folB_dom"/>
    <property type="match status" value="1"/>
</dbReference>
<evidence type="ECO:0000313" key="10">
    <source>
        <dbReference type="Proteomes" id="UP000244892"/>
    </source>
</evidence>
<evidence type="ECO:0000256" key="5">
    <source>
        <dbReference type="ARBA" id="ARBA00022909"/>
    </source>
</evidence>
<keyword evidence="5" id="KW-0289">Folate biosynthesis</keyword>
<evidence type="ECO:0000256" key="6">
    <source>
        <dbReference type="ARBA" id="ARBA00023239"/>
    </source>
</evidence>
<evidence type="ECO:0000259" key="8">
    <source>
        <dbReference type="SMART" id="SM00905"/>
    </source>
</evidence>
<evidence type="ECO:0000256" key="3">
    <source>
        <dbReference type="ARBA" id="ARBA00005708"/>
    </source>
</evidence>
<evidence type="ECO:0000256" key="7">
    <source>
        <dbReference type="ARBA" id="ARBA00032903"/>
    </source>
</evidence>
<dbReference type="EMBL" id="CP029211">
    <property type="protein sequence ID" value="AWI55661.1"/>
    <property type="molecule type" value="Genomic_DNA"/>
</dbReference>
<dbReference type="PANTHER" id="PTHR42844">
    <property type="entry name" value="DIHYDRONEOPTERIN ALDOLASE 1-RELATED"/>
    <property type="match status" value="1"/>
</dbReference>
<comment type="pathway">
    <text evidence="2">Cofactor biosynthesis; tetrahydrofolate biosynthesis; 2-amino-4-hydroxy-6-hydroxymethyl-7,8-dihydropteridine diphosphate from 7,8-dihydroneopterin triphosphate: step 3/4.</text>
</comment>
<dbReference type="SUPFAM" id="SSF55620">
    <property type="entry name" value="Tetrahydrobiopterin biosynthesis enzymes-like"/>
    <property type="match status" value="1"/>
</dbReference>
<dbReference type="GO" id="GO:0046656">
    <property type="term" value="P:folic acid biosynthetic process"/>
    <property type="evidence" value="ECO:0007669"/>
    <property type="project" value="UniProtKB-KW"/>
</dbReference>
<keyword evidence="9" id="KW-0614">Plasmid</keyword>
<organism evidence="9 10">
    <name type="scientific">Aquabacterium olei</name>
    <dbReference type="NCBI Taxonomy" id="1296669"/>
    <lineage>
        <taxon>Bacteria</taxon>
        <taxon>Pseudomonadati</taxon>
        <taxon>Pseudomonadota</taxon>
        <taxon>Betaproteobacteria</taxon>
        <taxon>Burkholderiales</taxon>
        <taxon>Aquabacterium</taxon>
    </lineage>
</organism>
<proteinExistence type="inferred from homology"/>
<dbReference type="RefSeq" id="WP_109038770.1">
    <property type="nucleotide sequence ID" value="NZ_CP029211.1"/>
</dbReference>
<reference evidence="9 10" key="1">
    <citation type="submission" date="2018-05" db="EMBL/GenBank/DDBJ databases">
        <title>complete genome sequence of Aquabacterium olei NBRC 110486.</title>
        <authorList>
            <person name="Tang B."/>
            <person name="Chang J."/>
            <person name="Zhang L."/>
            <person name="Yang H."/>
        </authorList>
    </citation>
    <scope>NUCLEOTIDE SEQUENCE [LARGE SCALE GENOMIC DNA]</scope>
    <source>
        <strain evidence="9 10">NBRC 110486</strain>
        <plasmid evidence="10">Plasmid ptb101</plasmid>
    </source>
</reference>
<gene>
    <name evidence="9" type="ORF">DEH84_18980</name>
</gene>
<dbReference type="GO" id="GO:0005737">
    <property type="term" value="C:cytoplasm"/>
    <property type="evidence" value="ECO:0007669"/>
    <property type="project" value="TreeGrafter"/>
</dbReference>
<dbReference type="InterPro" id="IPR006157">
    <property type="entry name" value="FolB_dom"/>
</dbReference>
<comment type="catalytic activity">
    <reaction evidence="1">
        <text>7,8-dihydroneopterin = 6-hydroxymethyl-7,8-dihydropterin + glycolaldehyde</text>
        <dbReference type="Rhea" id="RHEA:10540"/>
        <dbReference type="ChEBI" id="CHEBI:17001"/>
        <dbReference type="ChEBI" id="CHEBI:17071"/>
        <dbReference type="ChEBI" id="CHEBI:44841"/>
        <dbReference type="EC" id="4.1.2.25"/>
    </reaction>
</comment>
<dbReference type="Proteomes" id="UP000244892">
    <property type="component" value="Plasmid pTB101"/>
</dbReference>
<dbReference type="InterPro" id="IPR043133">
    <property type="entry name" value="GTP-CH-I_C/QueF"/>
</dbReference>
<evidence type="ECO:0000256" key="2">
    <source>
        <dbReference type="ARBA" id="ARBA00005013"/>
    </source>
</evidence>
<sequence length="159" mass="17371">MTSLELLHVGQLPRHANPVPGEALDIIFIEGLVADTVIGIHDDELEVTQPVRIDLQAGLPRSHACATDRIHDTIDYSVVRGRVLRLLAEHGVQLLEALAEDVARILVMEFGAVWTRVAVAKPRKFDDVVAVGVVIERRAGDFAPPRGRIKSPDVRPVSA</sequence>
<comment type="similarity">
    <text evidence="3">Belongs to the DHNA family.</text>
</comment>
<dbReference type="AlphaFoldDB" id="A0A2U8FX92"/>
<protein>
    <recommendedName>
        <fullName evidence="4">dihydroneopterin aldolase</fullName>
        <ecNumber evidence="4">4.1.2.25</ecNumber>
    </recommendedName>
    <alternativeName>
        <fullName evidence="7">7,8-dihydroneopterin aldolase</fullName>
    </alternativeName>
</protein>
<dbReference type="SMART" id="SM00905">
    <property type="entry name" value="FolB"/>
    <property type="match status" value="1"/>
</dbReference>
<evidence type="ECO:0000256" key="4">
    <source>
        <dbReference type="ARBA" id="ARBA00013043"/>
    </source>
</evidence>
<keyword evidence="6" id="KW-0456">Lyase</keyword>
<name>A0A2U8FX92_9BURK</name>
<dbReference type="GO" id="GO:0004150">
    <property type="term" value="F:dihydroneopterin aldolase activity"/>
    <property type="evidence" value="ECO:0007669"/>
    <property type="project" value="UniProtKB-EC"/>
</dbReference>